<proteinExistence type="predicted"/>
<keyword evidence="8" id="KW-1185">Reference proteome</keyword>
<gene>
    <name evidence="7" type="ORF">NP048_01215</name>
</gene>
<evidence type="ECO:0000256" key="3">
    <source>
        <dbReference type="ARBA" id="ARBA00022801"/>
    </source>
</evidence>
<reference evidence="7 8" key="1">
    <citation type="submission" date="2022-07" db="EMBL/GenBank/DDBJ databases">
        <title>Novel species in genus cellulomonas.</title>
        <authorList>
            <person name="Ye L."/>
        </authorList>
    </citation>
    <scope>NUCLEOTIDE SEQUENCE [LARGE SCALE GENOMIC DNA]</scope>
    <source>
        <strain evidence="8">zg-B89</strain>
    </source>
</reference>
<keyword evidence="3" id="KW-0378">Hydrolase</keyword>
<dbReference type="RefSeq" id="WP_227577152.1">
    <property type="nucleotide sequence ID" value="NZ_CP101987.1"/>
</dbReference>
<dbReference type="InterPro" id="IPR002716">
    <property type="entry name" value="PIN_dom"/>
</dbReference>
<keyword evidence="4" id="KW-0460">Magnesium</keyword>
<evidence type="ECO:0000313" key="8">
    <source>
        <dbReference type="Proteomes" id="UP001316384"/>
    </source>
</evidence>
<dbReference type="Proteomes" id="UP001316384">
    <property type="component" value="Chromosome"/>
</dbReference>
<evidence type="ECO:0000259" key="6">
    <source>
        <dbReference type="Pfam" id="PF26343"/>
    </source>
</evidence>
<organism evidence="7 8">
    <name type="scientific">Cellulomonas xiejunii</name>
    <dbReference type="NCBI Taxonomy" id="2968083"/>
    <lineage>
        <taxon>Bacteria</taxon>
        <taxon>Bacillati</taxon>
        <taxon>Actinomycetota</taxon>
        <taxon>Actinomycetes</taxon>
        <taxon>Micrococcales</taxon>
        <taxon>Cellulomonadaceae</taxon>
        <taxon>Cellulomonas</taxon>
    </lineage>
</organism>
<name>A0ABY5KPD8_9CELL</name>
<accession>A0ABY5KPD8</accession>
<evidence type="ECO:0000256" key="4">
    <source>
        <dbReference type="ARBA" id="ARBA00022842"/>
    </source>
</evidence>
<dbReference type="InterPro" id="IPR058652">
    <property type="entry name" value="VapC50_C"/>
</dbReference>
<sequence>MARLPRVFIDTSELFPFTIMDVLLTLAEDLLFTWVWTDEVLAEWEDVIVREGRRTTESAASVSAAVRQHFGRYRIDPALYRDKITDDLSPDPDDRAHAAAAIHGDVDVLLTRNMKHLRTEPVLAAGVAVITSDEFLVDLLARRRRDVLEAFGRTAASKKNPPVTAHDLIDRIATAGAPEFAERLRSLRAGE</sequence>
<dbReference type="SUPFAM" id="SSF88723">
    <property type="entry name" value="PIN domain-like"/>
    <property type="match status" value="1"/>
</dbReference>
<evidence type="ECO:0000256" key="2">
    <source>
        <dbReference type="ARBA" id="ARBA00022723"/>
    </source>
</evidence>
<evidence type="ECO:0000313" key="7">
    <source>
        <dbReference type="EMBL" id="UUI72119.1"/>
    </source>
</evidence>
<keyword evidence="1" id="KW-0540">Nuclease</keyword>
<keyword evidence="2" id="KW-0479">Metal-binding</keyword>
<dbReference type="Pfam" id="PF26343">
    <property type="entry name" value="VapC50_C"/>
    <property type="match status" value="1"/>
</dbReference>
<feature type="domain" description="VapC50 C-terminal" evidence="6">
    <location>
        <begin position="133"/>
        <end position="185"/>
    </location>
</feature>
<dbReference type="InterPro" id="IPR029060">
    <property type="entry name" value="PIN-like_dom_sf"/>
</dbReference>
<dbReference type="Pfam" id="PF13470">
    <property type="entry name" value="PIN_3"/>
    <property type="match status" value="1"/>
</dbReference>
<dbReference type="EMBL" id="CP101987">
    <property type="protein sequence ID" value="UUI72119.1"/>
    <property type="molecule type" value="Genomic_DNA"/>
</dbReference>
<evidence type="ECO:0000256" key="1">
    <source>
        <dbReference type="ARBA" id="ARBA00022722"/>
    </source>
</evidence>
<feature type="domain" description="PIN" evidence="5">
    <location>
        <begin position="6"/>
        <end position="114"/>
    </location>
</feature>
<evidence type="ECO:0000259" key="5">
    <source>
        <dbReference type="Pfam" id="PF13470"/>
    </source>
</evidence>
<protein>
    <submittedName>
        <fullName evidence="7">PIN domain-containing protein</fullName>
    </submittedName>
</protein>